<organism evidence="3 4">
    <name type="scientific">Roseospira visakhapatnamensis</name>
    <dbReference type="NCBI Taxonomy" id="390880"/>
    <lineage>
        <taxon>Bacteria</taxon>
        <taxon>Pseudomonadati</taxon>
        <taxon>Pseudomonadota</taxon>
        <taxon>Alphaproteobacteria</taxon>
        <taxon>Rhodospirillales</taxon>
        <taxon>Rhodospirillaceae</taxon>
        <taxon>Roseospira</taxon>
    </lineage>
</organism>
<dbReference type="Pfam" id="PF13649">
    <property type="entry name" value="Methyltransf_25"/>
    <property type="match status" value="1"/>
</dbReference>
<accession>A0A7W6RER2</accession>
<feature type="domain" description="Methyltransferase" evidence="2">
    <location>
        <begin position="38"/>
        <end position="130"/>
    </location>
</feature>
<dbReference type="PANTHER" id="PTHR43861:SF3">
    <property type="entry name" value="PUTATIVE (AFU_ORTHOLOGUE AFUA_2G14390)-RELATED"/>
    <property type="match status" value="1"/>
</dbReference>
<dbReference type="AlphaFoldDB" id="A0A7W6RER2"/>
<sequence length="206" mass="22312">MTQTAWDQRYDTPGYLFGLEPSAFLVAQRHRLARGMEVLAVADGEGRNGVWLAAQGMTVHAVDGSAVALRKAARLARDRGVSLRATRADLVTWDWPRAACDAVVSIFLHLPPETRPAVNRAMARALKPGGVLILEAFHPEQRRHGTGGPSVASMLYDQATLRADFEGLLAFDLLEDGEVALGPGVDLDTGHDRVGHTIRLVGERMA</sequence>
<dbReference type="Proteomes" id="UP000554286">
    <property type="component" value="Unassembled WGS sequence"/>
</dbReference>
<dbReference type="RefSeq" id="WP_184045377.1">
    <property type="nucleotide sequence ID" value="NZ_JACIGK010000016.1"/>
</dbReference>
<keyword evidence="3" id="KW-0489">Methyltransferase</keyword>
<evidence type="ECO:0000313" key="3">
    <source>
        <dbReference type="EMBL" id="MBB4266701.1"/>
    </source>
</evidence>
<dbReference type="SUPFAM" id="SSF53335">
    <property type="entry name" value="S-adenosyl-L-methionine-dependent methyltransferases"/>
    <property type="match status" value="1"/>
</dbReference>
<name>A0A7W6RER2_9PROT</name>
<reference evidence="3 4" key="1">
    <citation type="submission" date="2020-08" db="EMBL/GenBank/DDBJ databases">
        <title>Genome sequencing of Purple Non-Sulfur Bacteria from various extreme environments.</title>
        <authorList>
            <person name="Mayer M."/>
        </authorList>
    </citation>
    <scope>NUCLEOTIDE SEQUENCE [LARGE SCALE GENOMIC DNA]</scope>
    <source>
        <strain evidence="3 4">JA131</strain>
    </source>
</reference>
<dbReference type="GO" id="GO:0032259">
    <property type="term" value="P:methylation"/>
    <property type="evidence" value="ECO:0007669"/>
    <property type="project" value="UniProtKB-KW"/>
</dbReference>
<evidence type="ECO:0000259" key="2">
    <source>
        <dbReference type="Pfam" id="PF13649"/>
    </source>
</evidence>
<dbReference type="PANTHER" id="PTHR43861">
    <property type="entry name" value="TRANS-ACONITATE 2-METHYLTRANSFERASE-RELATED"/>
    <property type="match status" value="1"/>
</dbReference>
<keyword evidence="1 3" id="KW-0808">Transferase</keyword>
<dbReference type="InterPro" id="IPR029063">
    <property type="entry name" value="SAM-dependent_MTases_sf"/>
</dbReference>
<dbReference type="GO" id="GO:0008168">
    <property type="term" value="F:methyltransferase activity"/>
    <property type="evidence" value="ECO:0007669"/>
    <property type="project" value="UniProtKB-KW"/>
</dbReference>
<keyword evidence="4" id="KW-1185">Reference proteome</keyword>
<proteinExistence type="predicted"/>
<evidence type="ECO:0000256" key="1">
    <source>
        <dbReference type="ARBA" id="ARBA00022679"/>
    </source>
</evidence>
<protein>
    <submittedName>
        <fullName evidence="3">SAM-dependent methyltransferase</fullName>
    </submittedName>
</protein>
<dbReference type="CDD" id="cd02440">
    <property type="entry name" value="AdoMet_MTases"/>
    <property type="match status" value="1"/>
</dbReference>
<dbReference type="EMBL" id="JACIGK010000016">
    <property type="protein sequence ID" value="MBB4266701.1"/>
    <property type="molecule type" value="Genomic_DNA"/>
</dbReference>
<evidence type="ECO:0000313" key="4">
    <source>
        <dbReference type="Proteomes" id="UP000554286"/>
    </source>
</evidence>
<dbReference type="InterPro" id="IPR041698">
    <property type="entry name" value="Methyltransf_25"/>
</dbReference>
<gene>
    <name evidence="3" type="ORF">GGD89_002334</name>
</gene>
<comment type="caution">
    <text evidence="3">The sequence shown here is derived from an EMBL/GenBank/DDBJ whole genome shotgun (WGS) entry which is preliminary data.</text>
</comment>
<dbReference type="Gene3D" id="3.40.50.150">
    <property type="entry name" value="Vaccinia Virus protein VP39"/>
    <property type="match status" value="1"/>
</dbReference>